<feature type="region of interest" description="Disordered" evidence="1">
    <location>
        <begin position="142"/>
        <end position="167"/>
    </location>
</feature>
<name>A0A562NUS7_9RHOB</name>
<gene>
    <name evidence="3" type="ORF">IQ24_01334</name>
</gene>
<dbReference type="InterPro" id="IPR039421">
    <property type="entry name" value="Type_1_exporter"/>
</dbReference>
<feature type="compositionally biased region" description="Basic residues" evidence="1">
    <location>
        <begin position="154"/>
        <end position="167"/>
    </location>
</feature>
<keyword evidence="3" id="KW-0067">ATP-binding</keyword>
<keyword evidence="4" id="KW-1185">Reference proteome</keyword>
<comment type="caution">
    <text evidence="3">The sequence shown here is derived from an EMBL/GenBank/DDBJ whole genome shotgun (WGS) entry which is preliminary data.</text>
</comment>
<dbReference type="Gene3D" id="3.40.50.300">
    <property type="entry name" value="P-loop containing nucleotide triphosphate hydrolases"/>
    <property type="match status" value="1"/>
</dbReference>
<accession>A0A562NUS7</accession>
<keyword evidence="3" id="KW-0547">Nucleotide-binding</keyword>
<sequence>MIWQRFARHEVTDDELIAAACSAQIHDLIASLPEGYQTTVGERGYRFSGVEKQQLSLARTILRNPPVLLLDEATSALDNTTERAMSQALAQMATSRTVISIAHRLSTVRHADRIFVLDAPESWSNRAHMRNYPKRAVSMSVCSAPGNPHDTAHHSRRHHSLRRRRPE</sequence>
<reference evidence="3 4" key="1">
    <citation type="journal article" date="2015" name="Stand. Genomic Sci.">
        <title>Genomic Encyclopedia of Bacterial and Archaeal Type Strains, Phase III: the genomes of soil and plant-associated and newly described type strains.</title>
        <authorList>
            <person name="Whitman W.B."/>
            <person name="Woyke T."/>
            <person name="Klenk H.P."/>
            <person name="Zhou Y."/>
            <person name="Lilburn T.G."/>
            <person name="Beck B.J."/>
            <person name="De Vos P."/>
            <person name="Vandamme P."/>
            <person name="Eisen J.A."/>
            <person name="Garrity G."/>
            <person name="Hugenholtz P."/>
            <person name="Kyrpides N.C."/>
        </authorList>
    </citation>
    <scope>NUCLEOTIDE SEQUENCE [LARGE SCALE GENOMIC DNA]</scope>
    <source>
        <strain evidence="3 4">CGMCC 1.5364</strain>
    </source>
</reference>
<evidence type="ECO:0000313" key="4">
    <source>
        <dbReference type="Proteomes" id="UP000316225"/>
    </source>
</evidence>
<dbReference type="SUPFAM" id="SSF52540">
    <property type="entry name" value="P-loop containing nucleoside triphosphate hydrolases"/>
    <property type="match status" value="1"/>
</dbReference>
<dbReference type="Pfam" id="PF00005">
    <property type="entry name" value="ABC_tran"/>
    <property type="match status" value="1"/>
</dbReference>
<evidence type="ECO:0000259" key="2">
    <source>
        <dbReference type="Pfam" id="PF00005"/>
    </source>
</evidence>
<dbReference type="PANTHER" id="PTHR24221:SF654">
    <property type="entry name" value="ATP-BINDING CASSETTE SUB-FAMILY B MEMBER 6"/>
    <property type="match status" value="1"/>
</dbReference>
<evidence type="ECO:0000256" key="1">
    <source>
        <dbReference type="SAM" id="MobiDB-lite"/>
    </source>
</evidence>
<organism evidence="3 4">
    <name type="scientific">Paracoccus sulfuroxidans</name>
    <dbReference type="NCBI Taxonomy" id="384678"/>
    <lineage>
        <taxon>Bacteria</taxon>
        <taxon>Pseudomonadati</taxon>
        <taxon>Pseudomonadota</taxon>
        <taxon>Alphaproteobacteria</taxon>
        <taxon>Rhodobacterales</taxon>
        <taxon>Paracoccaceae</taxon>
        <taxon>Paracoccus</taxon>
    </lineage>
</organism>
<protein>
    <submittedName>
        <fullName evidence="3">ATP-binding cassette subfamily B protein</fullName>
    </submittedName>
</protein>
<proteinExistence type="predicted"/>
<dbReference type="InterPro" id="IPR027417">
    <property type="entry name" value="P-loop_NTPase"/>
</dbReference>
<dbReference type="InterPro" id="IPR003439">
    <property type="entry name" value="ABC_transporter-like_ATP-bd"/>
</dbReference>
<dbReference type="AlphaFoldDB" id="A0A562NUS7"/>
<dbReference type="GO" id="GO:0016887">
    <property type="term" value="F:ATP hydrolysis activity"/>
    <property type="evidence" value="ECO:0007669"/>
    <property type="project" value="InterPro"/>
</dbReference>
<dbReference type="RefSeq" id="WP_338419458.1">
    <property type="nucleotide sequence ID" value="NZ_VLKU01000003.1"/>
</dbReference>
<dbReference type="PANTHER" id="PTHR24221">
    <property type="entry name" value="ATP-BINDING CASSETTE SUB-FAMILY B"/>
    <property type="match status" value="1"/>
</dbReference>
<dbReference type="Proteomes" id="UP000316225">
    <property type="component" value="Unassembled WGS sequence"/>
</dbReference>
<dbReference type="EMBL" id="VLKU01000003">
    <property type="protein sequence ID" value="TWI35974.1"/>
    <property type="molecule type" value="Genomic_DNA"/>
</dbReference>
<evidence type="ECO:0000313" key="3">
    <source>
        <dbReference type="EMBL" id="TWI35974.1"/>
    </source>
</evidence>
<feature type="domain" description="ABC transporter" evidence="2">
    <location>
        <begin position="12"/>
        <end position="75"/>
    </location>
</feature>
<dbReference type="GO" id="GO:0005524">
    <property type="term" value="F:ATP binding"/>
    <property type="evidence" value="ECO:0007669"/>
    <property type="project" value="UniProtKB-KW"/>
</dbReference>
<dbReference type="GO" id="GO:0034040">
    <property type="term" value="F:ATPase-coupled lipid transmembrane transporter activity"/>
    <property type="evidence" value="ECO:0007669"/>
    <property type="project" value="TreeGrafter"/>
</dbReference>